<gene>
    <name evidence="3" type="ORF">NBR_LOCUS21112</name>
</gene>
<dbReference type="InterPro" id="IPR029063">
    <property type="entry name" value="SAM-dependent_MTases_sf"/>
</dbReference>
<proteinExistence type="predicted"/>
<evidence type="ECO:0000313" key="4">
    <source>
        <dbReference type="Proteomes" id="UP000271162"/>
    </source>
</evidence>
<dbReference type="PROSITE" id="PS51684">
    <property type="entry name" value="SAM_MT_TRM5_TYW2"/>
    <property type="match status" value="1"/>
</dbReference>
<feature type="domain" description="SAM-dependent methyltransferase TRM5/TYW2-type" evidence="2">
    <location>
        <begin position="1"/>
        <end position="108"/>
    </location>
</feature>
<feature type="region of interest" description="Disordered" evidence="1">
    <location>
        <begin position="116"/>
        <end position="142"/>
    </location>
</feature>
<reference evidence="5" key="1">
    <citation type="submission" date="2017-02" db="UniProtKB">
        <authorList>
            <consortium name="WormBaseParasite"/>
        </authorList>
    </citation>
    <scope>IDENTIFICATION</scope>
</reference>
<dbReference type="AlphaFoldDB" id="A0A0N4YV39"/>
<dbReference type="Gene3D" id="3.40.50.150">
    <property type="entry name" value="Vaccinia Virus protein VP39"/>
    <property type="match status" value="1"/>
</dbReference>
<evidence type="ECO:0000313" key="5">
    <source>
        <dbReference type="WBParaSite" id="NBR_0002111101-mRNA-1"/>
    </source>
</evidence>
<organism evidence="5">
    <name type="scientific">Nippostrongylus brasiliensis</name>
    <name type="common">Rat hookworm</name>
    <dbReference type="NCBI Taxonomy" id="27835"/>
    <lineage>
        <taxon>Eukaryota</taxon>
        <taxon>Metazoa</taxon>
        <taxon>Ecdysozoa</taxon>
        <taxon>Nematoda</taxon>
        <taxon>Chromadorea</taxon>
        <taxon>Rhabditida</taxon>
        <taxon>Rhabditina</taxon>
        <taxon>Rhabditomorpha</taxon>
        <taxon>Strongyloidea</taxon>
        <taxon>Heligmosomidae</taxon>
        <taxon>Nippostrongylus</taxon>
    </lineage>
</organism>
<evidence type="ECO:0000259" key="2">
    <source>
        <dbReference type="PROSITE" id="PS51684"/>
    </source>
</evidence>
<evidence type="ECO:0000256" key="1">
    <source>
        <dbReference type="SAM" id="MobiDB-lite"/>
    </source>
</evidence>
<dbReference type="WBParaSite" id="NBR_0002111101-mRNA-1">
    <property type="protein sequence ID" value="NBR_0002111101-mRNA-1"/>
    <property type="gene ID" value="NBR_0002111101"/>
</dbReference>
<dbReference type="OMA" id="AYCYLFA"/>
<sequence>MNLPAYAVNFLPSLRGVLSNSLPAGVSPKFAVKVYCYLFAKLSRSLFVHGGDGFLAHEDVPEKWYEDKAIQMVREFLSENDASVDLVHHVRTVSSRKEMFCVQLTLSNACMIEKASEDRPAKRAHSNGSDDHGQEKREKLSE</sequence>
<keyword evidence="4" id="KW-1185">Reference proteome</keyword>
<evidence type="ECO:0000313" key="3">
    <source>
        <dbReference type="EMBL" id="VDL84853.1"/>
    </source>
</evidence>
<dbReference type="Proteomes" id="UP000271162">
    <property type="component" value="Unassembled WGS sequence"/>
</dbReference>
<dbReference type="InterPro" id="IPR030382">
    <property type="entry name" value="MeTrfase_TRM5/TYW2"/>
</dbReference>
<feature type="compositionally biased region" description="Basic and acidic residues" evidence="1">
    <location>
        <begin position="128"/>
        <end position="142"/>
    </location>
</feature>
<dbReference type="EMBL" id="UYSL01025918">
    <property type="protein sequence ID" value="VDL84853.1"/>
    <property type="molecule type" value="Genomic_DNA"/>
</dbReference>
<reference evidence="3 4" key="2">
    <citation type="submission" date="2018-11" db="EMBL/GenBank/DDBJ databases">
        <authorList>
            <consortium name="Pathogen Informatics"/>
        </authorList>
    </citation>
    <scope>NUCLEOTIDE SEQUENCE [LARGE SCALE GENOMIC DNA]</scope>
</reference>
<name>A0A0N4YV39_NIPBR</name>
<accession>A0A0N4YV39</accession>
<protein>
    <submittedName>
        <fullName evidence="5">tRNA wybutosine-synthesizing protein 2 homolog</fullName>
    </submittedName>
</protein>
<dbReference type="STRING" id="27835.A0A0N4YV39"/>